<dbReference type="SUPFAM" id="SSF55729">
    <property type="entry name" value="Acyl-CoA N-acyltransferases (Nat)"/>
    <property type="match status" value="1"/>
</dbReference>
<dbReference type="AlphaFoldDB" id="A0A8J3YDG0"/>
<dbReference type="Gene3D" id="3.40.630.30">
    <property type="match status" value="1"/>
</dbReference>
<evidence type="ECO:0000313" key="3">
    <source>
        <dbReference type="Proteomes" id="UP000652013"/>
    </source>
</evidence>
<dbReference type="InterPro" id="IPR000182">
    <property type="entry name" value="GNAT_dom"/>
</dbReference>
<organism evidence="2 3">
    <name type="scientific">Spirilliplanes yamanashiensis</name>
    <dbReference type="NCBI Taxonomy" id="42233"/>
    <lineage>
        <taxon>Bacteria</taxon>
        <taxon>Bacillati</taxon>
        <taxon>Actinomycetota</taxon>
        <taxon>Actinomycetes</taxon>
        <taxon>Micromonosporales</taxon>
        <taxon>Micromonosporaceae</taxon>
        <taxon>Spirilliplanes</taxon>
    </lineage>
</organism>
<accession>A0A8J3YDG0</accession>
<dbReference type="CDD" id="cd04301">
    <property type="entry name" value="NAT_SF"/>
    <property type="match status" value="1"/>
</dbReference>
<reference evidence="2" key="1">
    <citation type="submission" date="2021-01" db="EMBL/GenBank/DDBJ databases">
        <title>Whole genome shotgun sequence of Spirilliplanes yamanashiensis NBRC 15828.</title>
        <authorList>
            <person name="Komaki H."/>
            <person name="Tamura T."/>
        </authorList>
    </citation>
    <scope>NUCLEOTIDE SEQUENCE</scope>
    <source>
        <strain evidence="2">NBRC 15828</strain>
    </source>
</reference>
<feature type="domain" description="N-acetyltransferase" evidence="1">
    <location>
        <begin position="39"/>
        <end position="230"/>
    </location>
</feature>
<name>A0A8J3YDG0_9ACTN</name>
<dbReference type="InterPro" id="IPR016181">
    <property type="entry name" value="Acyl_CoA_acyltransferase"/>
</dbReference>
<protein>
    <recommendedName>
        <fullName evidence="1">N-acetyltransferase domain-containing protein</fullName>
    </recommendedName>
</protein>
<dbReference type="Pfam" id="PF00583">
    <property type="entry name" value="Acetyltransf_1"/>
    <property type="match status" value="1"/>
</dbReference>
<evidence type="ECO:0000259" key="1">
    <source>
        <dbReference type="PROSITE" id="PS51186"/>
    </source>
</evidence>
<evidence type="ECO:0000313" key="2">
    <source>
        <dbReference type="EMBL" id="GIJ06573.1"/>
    </source>
</evidence>
<dbReference type="PROSITE" id="PS51186">
    <property type="entry name" value="GNAT"/>
    <property type="match status" value="1"/>
</dbReference>
<dbReference type="GO" id="GO:0016747">
    <property type="term" value="F:acyltransferase activity, transferring groups other than amino-acyl groups"/>
    <property type="evidence" value="ECO:0007669"/>
    <property type="project" value="InterPro"/>
</dbReference>
<dbReference type="RefSeq" id="WP_203941743.1">
    <property type="nucleotide sequence ID" value="NZ_BOOY01000043.1"/>
</dbReference>
<comment type="caution">
    <text evidence="2">The sequence shown here is derived from an EMBL/GenBank/DDBJ whole genome shotgun (WGS) entry which is preliminary data.</text>
</comment>
<gene>
    <name evidence="2" type="ORF">Sya03_59250</name>
</gene>
<keyword evidence="3" id="KW-1185">Reference proteome</keyword>
<proteinExistence type="predicted"/>
<dbReference type="Proteomes" id="UP000652013">
    <property type="component" value="Unassembled WGS sequence"/>
</dbReference>
<dbReference type="EMBL" id="BOOY01000043">
    <property type="protein sequence ID" value="GIJ06573.1"/>
    <property type="molecule type" value="Genomic_DNA"/>
</dbReference>
<sequence>MLVPKSKSRKRTPDRRRVAAARRLRPAVDLAGLAGPSGYRIRLAQPADAAAVLRLLPLAEPTIGEDGALMLGSPMLAQGLLQAHRQRRTEPVLTGLGAKSADDLMMALSSLLVAVDADGAVAGVLMSLPPVRVLGQAIQAGVPLPEILLAAHTVIKIKGVAVDEAARGHGIGTALINACVQLYTGLGWHAIYGQIDKNSDLEDYYTRLGFTVLASRQGISLAHLVTFPLAIHPLRGERLFVHWADGAGQPA</sequence>